<dbReference type="Pfam" id="PF20352">
    <property type="entry name" value="DUF6647"/>
    <property type="match status" value="1"/>
</dbReference>
<dbReference type="InterPro" id="IPR046589">
    <property type="entry name" value="DUF6647"/>
</dbReference>
<gene>
    <name evidence="2" type="ORF">CLH62_11800</name>
</gene>
<reference evidence="2 3" key="1">
    <citation type="submission" date="2017-09" db="EMBL/GenBank/DDBJ databases">
        <title>The draft genome sequences of Marinobacter guineae M3B.</title>
        <authorList>
            <person name="Cao J."/>
        </authorList>
    </citation>
    <scope>NUCLEOTIDE SEQUENCE [LARGE SCALE GENOMIC DNA]</scope>
    <source>
        <strain evidence="2 3">M3B</strain>
    </source>
</reference>
<accession>A0A2G1VET2</accession>
<sequence length="191" mass="21702">MARDTDDERSRPPEDCHRAIRVRTLSLWLVLVLVNTTLASAESRKQPQGGLQELAGELSGWIALHTSYLEPAPPEILLETQAGLQELCFPGFTHDLLPRIRGAYDARSNTIYLNTDFDTDSVLDLSYLLHELVHHFQTQNLSLPSRRQKPVMEAEALRMQLLWLVENDVTDAMTKLGVDERTLRMLEASPR</sequence>
<evidence type="ECO:0000259" key="1">
    <source>
        <dbReference type="Pfam" id="PF20352"/>
    </source>
</evidence>
<keyword evidence="3" id="KW-1185">Reference proteome</keyword>
<dbReference type="Proteomes" id="UP000229044">
    <property type="component" value="Unassembled WGS sequence"/>
</dbReference>
<dbReference type="EMBL" id="NTFI01000003">
    <property type="protein sequence ID" value="PHQ25029.1"/>
    <property type="molecule type" value="Genomic_DNA"/>
</dbReference>
<protein>
    <recommendedName>
        <fullName evidence="1">DUF6647 domain-containing protein</fullName>
    </recommendedName>
</protein>
<evidence type="ECO:0000313" key="3">
    <source>
        <dbReference type="Proteomes" id="UP000229044"/>
    </source>
</evidence>
<evidence type="ECO:0000313" key="2">
    <source>
        <dbReference type="EMBL" id="PHQ25029.1"/>
    </source>
</evidence>
<name>A0A2G1VET2_9GAMM</name>
<dbReference type="RefSeq" id="WP_099618343.1">
    <property type="nucleotide sequence ID" value="NZ_KZ319340.1"/>
</dbReference>
<comment type="caution">
    <text evidence="2">The sequence shown here is derived from an EMBL/GenBank/DDBJ whole genome shotgun (WGS) entry which is preliminary data.</text>
</comment>
<feature type="domain" description="DUF6647" evidence="1">
    <location>
        <begin position="100"/>
        <end position="169"/>
    </location>
</feature>
<proteinExistence type="predicted"/>
<organism evidence="2 3">
    <name type="scientific">Marinobacter guineae</name>
    <dbReference type="NCBI Taxonomy" id="432303"/>
    <lineage>
        <taxon>Bacteria</taxon>
        <taxon>Pseudomonadati</taxon>
        <taxon>Pseudomonadota</taxon>
        <taxon>Gammaproteobacteria</taxon>
        <taxon>Pseudomonadales</taxon>
        <taxon>Marinobacteraceae</taxon>
        <taxon>Marinobacter</taxon>
    </lineage>
</organism>
<dbReference type="OrthoDB" id="6164595at2"/>
<dbReference type="AlphaFoldDB" id="A0A2G1VET2"/>